<dbReference type="InterPro" id="IPR013763">
    <property type="entry name" value="Cyclin-like_dom"/>
</dbReference>
<proteinExistence type="inferred from homology"/>
<dbReference type="Pfam" id="PF00134">
    <property type="entry name" value="Cyclin_N"/>
    <property type="match status" value="1"/>
</dbReference>
<dbReference type="InterPro" id="IPR036915">
    <property type="entry name" value="Cyclin-like_sf"/>
</dbReference>
<reference evidence="3" key="2">
    <citation type="submission" date="2021-09" db="EMBL/GenBank/DDBJ databases">
        <authorList>
            <person name="Jia N."/>
            <person name="Wang J."/>
            <person name="Shi W."/>
            <person name="Du L."/>
            <person name="Sun Y."/>
            <person name="Zhan W."/>
            <person name="Jiang J."/>
            <person name="Wang Q."/>
            <person name="Zhang B."/>
            <person name="Ji P."/>
            <person name="Sakyi L.B."/>
            <person name="Cui X."/>
            <person name="Yuan T."/>
            <person name="Jiang B."/>
            <person name="Yang W."/>
            <person name="Lam T.T.-Y."/>
            <person name="Chang Q."/>
            <person name="Ding S."/>
            <person name="Wang X."/>
            <person name="Zhu J."/>
            <person name="Ruan X."/>
            <person name="Zhao L."/>
            <person name="Wei J."/>
            <person name="Que T."/>
            <person name="Du C."/>
            <person name="Cheng J."/>
            <person name="Dai P."/>
            <person name="Han X."/>
            <person name="Huang E."/>
            <person name="Gao Y."/>
            <person name="Liu J."/>
            <person name="Shao H."/>
            <person name="Ye R."/>
            <person name="Li L."/>
            <person name="Wei W."/>
            <person name="Wang X."/>
            <person name="Wang C."/>
            <person name="Huo Q."/>
            <person name="Li W."/>
            <person name="Guo W."/>
            <person name="Chen H."/>
            <person name="Chen S."/>
            <person name="Zhou L."/>
            <person name="Zhou L."/>
            <person name="Ni X."/>
            <person name="Tian J."/>
            <person name="Zhou Y."/>
            <person name="Sheng Y."/>
            <person name="Liu T."/>
            <person name="Pan Y."/>
            <person name="Xia L."/>
            <person name="Li J."/>
            <person name="Zhao F."/>
            <person name="Cao W."/>
        </authorList>
    </citation>
    <scope>NUCLEOTIDE SEQUENCE</scope>
    <source>
        <strain evidence="3">Rmic-2018</strain>
        <tissue evidence="3">Larvae</tissue>
    </source>
</reference>
<dbReference type="Proteomes" id="UP000821866">
    <property type="component" value="Chromosome 3"/>
</dbReference>
<organism evidence="3 4">
    <name type="scientific">Rhipicephalus microplus</name>
    <name type="common">Cattle tick</name>
    <name type="synonym">Boophilus microplus</name>
    <dbReference type="NCBI Taxonomy" id="6941"/>
    <lineage>
        <taxon>Eukaryota</taxon>
        <taxon>Metazoa</taxon>
        <taxon>Ecdysozoa</taxon>
        <taxon>Arthropoda</taxon>
        <taxon>Chelicerata</taxon>
        <taxon>Arachnida</taxon>
        <taxon>Acari</taxon>
        <taxon>Parasitiformes</taxon>
        <taxon>Ixodida</taxon>
        <taxon>Ixodoidea</taxon>
        <taxon>Ixodidae</taxon>
        <taxon>Rhipicephalinae</taxon>
        <taxon>Rhipicephalus</taxon>
        <taxon>Boophilus</taxon>
    </lineage>
</organism>
<comment type="caution">
    <text evidence="3">The sequence shown here is derived from an EMBL/GenBank/DDBJ whole genome shotgun (WGS) entry which is preliminary data.</text>
</comment>
<dbReference type="Gene3D" id="1.10.472.10">
    <property type="entry name" value="Cyclin-like"/>
    <property type="match status" value="1"/>
</dbReference>
<name>A0A9J6EA27_RHIMP</name>
<feature type="domain" description="Cyclin-like" evidence="2">
    <location>
        <begin position="5"/>
        <end position="89"/>
    </location>
</feature>
<dbReference type="AlphaFoldDB" id="A0A9J6EA27"/>
<evidence type="ECO:0000259" key="2">
    <source>
        <dbReference type="SMART" id="SM00385"/>
    </source>
</evidence>
<evidence type="ECO:0000256" key="1">
    <source>
        <dbReference type="RuleBase" id="RU000383"/>
    </source>
</evidence>
<sequence>MFYPVLVPKVCEVEQCRPEVYPLAMNCLDRFLSVRPVRKCQLQLTGAVCMLLASKFRQTKPLSLERLSMFTDYSVTREELKTLIRTHVARSHATKFSAEEIHFIEKECLRESGTNVGNAAAEKGRGWYAIVYVRAEASRPHLRTSRRRCRRHRNQDLV</sequence>
<dbReference type="FunFam" id="1.10.472.10:FF:000096">
    <property type="entry name" value="G1/S-specific cyclin-D3 isoform X2"/>
    <property type="match status" value="1"/>
</dbReference>
<keyword evidence="1" id="KW-0195">Cyclin</keyword>
<protein>
    <recommendedName>
        <fullName evidence="2">Cyclin-like domain-containing protein</fullName>
    </recommendedName>
</protein>
<dbReference type="PANTHER" id="PTHR10177">
    <property type="entry name" value="CYCLINS"/>
    <property type="match status" value="1"/>
</dbReference>
<dbReference type="VEuPathDB" id="VectorBase:LOC119164328"/>
<gene>
    <name evidence="3" type="ORF">HPB51_012401</name>
</gene>
<dbReference type="EMBL" id="JABSTU010000005">
    <property type="protein sequence ID" value="KAH8030933.1"/>
    <property type="molecule type" value="Genomic_DNA"/>
</dbReference>
<reference evidence="3" key="1">
    <citation type="journal article" date="2020" name="Cell">
        <title>Large-Scale Comparative Analyses of Tick Genomes Elucidate Their Genetic Diversity and Vector Capacities.</title>
        <authorList>
            <consortium name="Tick Genome and Microbiome Consortium (TIGMIC)"/>
            <person name="Jia N."/>
            <person name="Wang J."/>
            <person name="Shi W."/>
            <person name="Du L."/>
            <person name="Sun Y."/>
            <person name="Zhan W."/>
            <person name="Jiang J.F."/>
            <person name="Wang Q."/>
            <person name="Zhang B."/>
            <person name="Ji P."/>
            <person name="Bell-Sakyi L."/>
            <person name="Cui X.M."/>
            <person name="Yuan T.T."/>
            <person name="Jiang B.G."/>
            <person name="Yang W.F."/>
            <person name="Lam T.T."/>
            <person name="Chang Q.C."/>
            <person name="Ding S.J."/>
            <person name="Wang X.J."/>
            <person name="Zhu J.G."/>
            <person name="Ruan X.D."/>
            <person name="Zhao L."/>
            <person name="Wei J.T."/>
            <person name="Ye R.Z."/>
            <person name="Que T.C."/>
            <person name="Du C.H."/>
            <person name="Zhou Y.H."/>
            <person name="Cheng J.X."/>
            <person name="Dai P.F."/>
            <person name="Guo W.B."/>
            <person name="Han X.H."/>
            <person name="Huang E.J."/>
            <person name="Li L.F."/>
            <person name="Wei W."/>
            <person name="Gao Y.C."/>
            <person name="Liu J.Z."/>
            <person name="Shao H.Z."/>
            <person name="Wang X."/>
            <person name="Wang C.C."/>
            <person name="Yang T.C."/>
            <person name="Huo Q.B."/>
            <person name="Li W."/>
            <person name="Chen H.Y."/>
            <person name="Chen S.E."/>
            <person name="Zhou L.G."/>
            <person name="Ni X.B."/>
            <person name="Tian J.H."/>
            <person name="Sheng Y."/>
            <person name="Liu T."/>
            <person name="Pan Y.S."/>
            <person name="Xia L.Y."/>
            <person name="Li J."/>
            <person name="Zhao F."/>
            <person name="Cao W.C."/>
        </authorList>
    </citation>
    <scope>NUCLEOTIDE SEQUENCE</scope>
    <source>
        <strain evidence="3">Rmic-2018</strain>
    </source>
</reference>
<dbReference type="SMART" id="SM00385">
    <property type="entry name" value="CYCLIN"/>
    <property type="match status" value="1"/>
</dbReference>
<evidence type="ECO:0000313" key="3">
    <source>
        <dbReference type="EMBL" id="KAH8030933.1"/>
    </source>
</evidence>
<dbReference type="SUPFAM" id="SSF47954">
    <property type="entry name" value="Cyclin-like"/>
    <property type="match status" value="1"/>
</dbReference>
<evidence type="ECO:0000313" key="4">
    <source>
        <dbReference type="Proteomes" id="UP000821866"/>
    </source>
</evidence>
<accession>A0A9J6EA27</accession>
<dbReference type="InterPro" id="IPR006671">
    <property type="entry name" value="Cyclin_N"/>
</dbReference>
<dbReference type="InterPro" id="IPR039361">
    <property type="entry name" value="Cyclin"/>
</dbReference>
<comment type="similarity">
    <text evidence="1">Belongs to the cyclin family.</text>
</comment>
<keyword evidence="4" id="KW-1185">Reference proteome</keyword>